<protein>
    <recommendedName>
        <fullName evidence="4">Outer membrane protein beta-barrel domain-containing protein</fullName>
    </recommendedName>
</protein>
<keyword evidence="3" id="KW-1185">Reference proteome</keyword>
<gene>
    <name evidence="2" type="ORF">SAMN06295970_101562</name>
</gene>
<name>A0ABY1PW24_9BURK</name>
<keyword evidence="1" id="KW-0732">Signal</keyword>
<comment type="caution">
    <text evidence="2">The sequence shown here is derived from an EMBL/GenBank/DDBJ whole genome shotgun (WGS) entry which is preliminary data.</text>
</comment>
<dbReference type="Proteomes" id="UP001158049">
    <property type="component" value="Unassembled WGS sequence"/>
</dbReference>
<proteinExistence type="predicted"/>
<sequence length="269" mass="28984">MQSEKITLAVFAFAGAAAALPAHAQFDASMAPAVRYTSISEHDRAGSRIVHESGWLPGIAGRLAHRSGPLELFGEAAVFQADIDYDGQLQNGRPYRSETGTRMAEAQLGLRYRILDATDIVAALGVDSWRRHIGGSGQAIGLQEHARSGRLLIGIEQAWRFAGTGTGIGPGTLTAGASFVHATPERLRIGFSGLLDDVSIRTRSANGVALALRYRPEAQSRLVFAAQFDYLRVPRSAAYPVTRDGRAAGEVTQPEHVRQNLTLSVRYSF</sequence>
<evidence type="ECO:0000256" key="1">
    <source>
        <dbReference type="SAM" id="SignalP"/>
    </source>
</evidence>
<organism evidence="2 3">
    <name type="scientific">Noviherbaspirillum suwonense</name>
    <dbReference type="NCBI Taxonomy" id="1224511"/>
    <lineage>
        <taxon>Bacteria</taxon>
        <taxon>Pseudomonadati</taxon>
        <taxon>Pseudomonadota</taxon>
        <taxon>Betaproteobacteria</taxon>
        <taxon>Burkholderiales</taxon>
        <taxon>Oxalobacteraceae</taxon>
        <taxon>Noviherbaspirillum</taxon>
    </lineage>
</organism>
<reference evidence="2 3" key="1">
    <citation type="submission" date="2017-05" db="EMBL/GenBank/DDBJ databases">
        <authorList>
            <person name="Varghese N."/>
            <person name="Submissions S."/>
        </authorList>
    </citation>
    <scope>NUCLEOTIDE SEQUENCE [LARGE SCALE GENOMIC DNA]</scope>
    <source>
        <strain evidence="2 3">DSM 26001</strain>
    </source>
</reference>
<evidence type="ECO:0000313" key="2">
    <source>
        <dbReference type="EMBL" id="SMP45763.1"/>
    </source>
</evidence>
<dbReference type="RefSeq" id="WP_283440704.1">
    <property type="nucleotide sequence ID" value="NZ_FXUL01000001.1"/>
</dbReference>
<evidence type="ECO:0000313" key="3">
    <source>
        <dbReference type="Proteomes" id="UP001158049"/>
    </source>
</evidence>
<feature type="signal peptide" evidence="1">
    <location>
        <begin position="1"/>
        <end position="24"/>
    </location>
</feature>
<feature type="chain" id="PRO_5047192891" description="Outer membrane protein beta-barrel domain-containing protein" evidence="1">
    <location>
        <begin position="25"/>
        <end position="269"/>
    </location>
</feature>
<dbReference type="EMBL" id="FXUL01000001">
    <property type="protein sequence ID" value="SMP45763.1"/>
    <property type="molecule type" value="Genomic_DNA"/>
</dbReference>
<evidence type="ECO:0008006" key="4">
    <source>
        <dbReference type="Google" id="ProtNLM"/>
    </source>
</evidence>
<accession>A0ABY1PW24</accession>